<keyword evidence="5" id="KW-1185">Reference proteome</keyword>
<keyword evidence="2" id="KW-0175">Coiled coil</keyword>
<dbReference type="Proteomes" id="UP000266313">
    <property type="component" value="Chromosome"/>
</dbReference>
<dbReference type="Gene3D" id="2.40.50.100">
    <property type="match status" value="1"/>
</dbReference>
<dbReference type="KEGG" id="mmai:sS8_4349"/>
<accession>A0A250L1U6</accession>
<proteinExistence type="predicted"/>
<dbReference type="EMBL" id="AP017928">
    <property type="protein sequence ID" value="BBA36279.1"/>
    <property type="molecule type" value="Genomic_DNA"/>
</dbReference>
<name>A0A250L1U6_9GAMM</name>
<evidence type="ECO:0000313" key="5">
    <source>
        <dbReference type="Proteomes" id="UP000266313"/>
    </source>
</evidence>
<dbReference type="Gene3D" id="2.40.30.170">
    <property type="match status" value="1"/>
</dbReference>
<dbReference type="PROSITE" id="PS51257">
    <property type="entry name" value="PROKAR_LIPOPROTEIN"/>
    <property type="match status" value="1"/>
</dbReference>
<dbReference type="InterPro" id="IPR058633">
    <property type="entry name" value="EmrA/FarA_HH"/>
</dbReference>
<dbReference type="GO" id="GO:0030313">
    <property type="term" value="C:cell envelope"/>
    <property type="evidence" value="ECO:0007669"/>
    <property type="project" value="UniProtKB-SubCell"/>
</dbReference>
<comment type="subcellular location">
    <subcellularLocation>
        <location evidence="1">Cell envelope</location>
    </subcellularLocation>
</comment>
<feature type="coiled-coil region" evidence="2">
    <location>
        <begin position="152"/>
        <end position="179"/>
    </location>
</feature>
<evidence type="ECO:0000259" key="3">
    <source>
        <dbReference type="Pfam" id="PF25885"/>
    </source>
</evidence>
<organism evidence="4 5">
    <name type="scientific">Methylocaldum marinum</name>
    <dbReference type="NCBI Taxonomy" id="1432792"/>
    <lineage>
        <taxon>Bacteria</taxon>
        <taxon>Pseudomonadati</taxon>
        <taxon>Pseudomonadota</taxon>
        <taxon>Gammaproteobacteria</taxon>
        <taxon>Methylococcales</taxon>
        <taxon>Methylococcaceae</taxon>
        <taxon>Methylocaldum</taxon>
    </lineage>
</organism>
<gene>
    <name evidence="4" type="ORF">sS8_4349</name>
</gene>
<sequence length="411" mass="45565">MKIHPKAIRARRNRRLLLVALGVIACALAYAVYWWMHGRFLVVTDNAFVAGNLIPVEADATGIITRILAEETQFVNKGDVLVRLDEHRAYAALGQREGDLGRTVRGIGALFATRQQLCRKLDARSARLARVRHDVVRFRQAYPSGSVSEQVLQNAEDQMTALEAELREVGAELKSIEARVGGTSRTEHPEIEAAKHRFIDAYLDFVRQRIRAPVSGYVAKRKAQVGDRVHPGDLLLMVVPLDHLWVEANLRETELRKVRPGQSAEIIVDLYGRRRVYHGTVEGLVPGTGSVFALLPPDNATGNFIHIVQRVPVRIALHKDEILKRPIRPGLSTVTSIHIDESGRPLDTSLAEVSADAYATDIFSDELAAAENRAREIIETNVVQKDDPLESSCAWSGEQSLAGNGQASRLR</sequence>
<dbReference type="Pfam" id="PF25885">
    <property type="entry name" value="HH_EMRA"/>
    <property type="match status" value="1"/>
</dbReference>
<dbReference type="InterPro" id="IPR050739">
    <property type="entry name" value="MFP"/>
</dbReference>
<evidence type="ECO:0000256" key="1">
    <source>
        <dbReference type="ARBA" id="ARBA00004196"/>
    </source>
</evidence>
<evidence type="ECO:0000256" key="2">
    <source>
        <dbReference type="SAM" id="Coils"/>
    </source>
</evidence>
<dbReference type="SUPFAM" id="SSF111369">
    <property type="entry name" value="HlyD-like secretion proteins"/>
    <property type="match status" value="2"/>
</dbReference>
<dbReference type="RefSeq" id="WP_119631481.1">
    <property type="nucleotide sequence ID" value="NZ_AP017928.1"/>
</dbReference>
<evidence type="ECO:0000313" key="4">
    <source>
        <dbReference type="EMBL" id="BBA36279.1"/>
    </source>
</evidence>
<dbReference type="OrthoDB" id="9811754at2"/>
<reference evidence="4 5" key="1">
    <citation type="submission" date="2016-12" db="EMBL/GenBank/DDBJ databases">
        <title>Genome sequencing of Methylocaldum marinum.</title>
        <authorList>
            <person name="Takeuchi M."/>
            <person name="Kamagata Y."/>
            <person name="Hiraoka S."/>
            <person name="Oshima K."/>
            <person name="Hattori M."/>
            <person name="Iwasaki W."/>
        </authorList>
    </citation>
    <scope>NUCLEOTIDE SEQUENCE [LARGE SCALE GENOMIC DNA]</scope>
    <source>
        <strain evidence="4 5">S8</strain>
    </source>
</reference>
<dbReference type="GO" id="GO:0055085">
    <property type="term" value="P:transmembrane transport"/>
    <property type="evidence" value="ECO:0007669"/>
    <property type="project" value="InterPro"/>
</dbReference>
<dbReference type="AlphaFoldDB" id="A0A250L1U6"/>
<protein>
    <submittedName>
        <fullName evidence="4">Secretion protein HlyD family protein</fullName>
    </submittedName>
</protein>
<dbReference type="PANTHER" id="PTHR30386">
    <property type="entry name" value="MEMBRANE FUSION SUBUNIT OF EMRAB-TOLC MULTIDRUG EFFLUX PUMP"/>
    <property type="match status" value="1"/>
</dbReference>
<dbReference type="PANTHER" id="PTHR30386:SF19">
    <property type="entry name" value="MULTIDRUG EXPORT PROTEIN EMRA-RELATED"/>
    <property type="match status" value="1"/>
</dbReference>
<feature type="domain" description="Multidrug export protein EmrA/FarA alpha-helical hairpin" evidence="3">
    <location>
        <begin position="90"/>
        <end position="207"/>
    </location>
</feature>